<evidence type="ECO:0000313" key="2">
    <source>
        <dbReference type="EMBL" id="AQY50221.1"/>
    </source>
</evidence>
<sequence length="172" mass="20210">MNKKWILIISIIILVVLLAVGFIWFKNNGPIKDTSLKEDGIGKLTIGMDEEHIRHYYPEFAISHGKNNNIYYYNDEDSFIVTTKNKKIVCIELRNEVPDQKLTTKKNITLGSSLKEVEKAYGKNYRKKSTERYGNVIEFQDSKTNQKLVFGIFDNKVNVIIFYDYEKFEYQF</sequence>
<dbReference type="KEGG" id="lwi:UE46_03665"/>
<dbReference type="AlphaFoldDB" id="A0A1S7FS03"/>
<reference evidence="3" key="1">
    <citation type="submission" date="2015-03" db="EMBL/GenBank/DDBJ databases">
        <authorList>
            <person name="Ferrari E."/>
            <person name="Walter M.C."/>
            <person name="Huptas C."/>
            <person name="Scherer S."/>
            <person name="Mueller-Herbst S."/>
        </authorList>
    </citation>
    <scope>NUCLEOTIDE SEQUENCE [LARGE SCALE GENOMIC DNA]</scope>
    <source>
        <strain evidence="3">LWP01</strain>
    </source>
</reference>
<keyword evidence="1" id="KW-0812">Transmembrane</keyword>
<evidence type="ECO:0000313" key="3">
    <source>
        <dbReference type="Proteomes" id="UP000223060"/>
    </source>
</evidence>
<keyword evidence="1" id="KW-0472">Membrane</keyword>
<dbReference type="Proteomes" id="UP000223060">
    <property type="component" value="Chromosome"/>
</dbReference>
<name>A0A1S7FS03_9LIST</name>
<gene>
    <name evidence="2" type="ORF">UE46_03665</name>
</gene>
<dbReference type="RefSeq" id="WP_036059610.1">
    <property type="nucleotide sequence ID" value="NZ_CP011102.1"/>
</dbReference>
<evidence type="ECO:0000256" key="1">
    <source>
        <dbReference type="SAM" id="Phobius"/>
    </source>
</evidence>
<accession>A0A1S7FS03</accession>
<feature type="transmembrane region" description="Helical" evidence="1">
    <location>
        <begin position="6"/>
        <end position="25"/>
    </location>
</feature>
<keyword evidence="3" id="KW-1185">Reference proteome</keyword>
<protein>
    <submittedName>
        <fullName evidence="2">Uncharacterized protein</fullName>
    </submittedName>
</protein>
<keyword evidence="1" id="KW-1133">Transmembrane helix</keyword>
<dbReference type="EMBL" id="CP011102">
    <property type="protein sequence ID" value="AQY50221.1"/>
    <property type="molecule type" value="Genomic_DNA"/>
</dbReference>
<organism evidence="2 3">
    <name type="scientific">Listeria weihenstephanensis</name>
    <dbReference type="NCBI Taxonomy" id="1006155"/>
    <lineage>
        <taxon>Bacteria</taxon>
        <taxon>Bacillati</taxon>
        <taxon>Bacillota</taxon>
        <taxon>Bacilli</taxon>
        <taxon>Bacillales</taxon>
        <taxon>Listeriaceae</taxon>
        <taxon>Listeria</taxon>
    </lineage>
</organism>
<proteinExistence type="predicted"/>